<dbReference type="PANTHER" id="PTHR43391:SF14">
    <property type="entry name" value="DEHYDROGENASE_REDUCTASE SDR FAMILY PROTEIN 7-LIKE"/>
    <property type="match status" value="1"/>
</dbReference>
<gene>
    <name evidence="5" type="ORF">AKO1_001566</name>
</gene>
<keyword evidence="6" id="KW-1185">Reference proteome</keyword>
<organism evidence="5 6">
    <name type="scientific">Acrasis kona</name>
    <dbReference type="NCBI Taxonomy" id="1008807"/>
    <lineage>
        <taxon>Eukaryota</taxon>
        <taxon>Discoba</taxon>
        <taxon>Heterolobosea</taxon>
        <taxon>Tetramitia</taxon>
        <taxon>Eutetramitia</taxon>
        <taxon>Acrasidae</taxon>
        <taxon>Acrasis</taxon>
    </lineage>
</organism>
<dbReference type="Pfam" id="PF00106">
    <property type="entry name" value="adh_short"/>
    <property type="match status" value="1"/>
</dbReference>
<comment type="similarity">
    <text evidence="1 4">Belongs to the short-chain dehydrogenases/reductases (SDR) family.</text>
</comment>
<dbReference type="SUPFAM" id="SSF51735">
    <property type="entry name" value="NAD(P)-binding Rossmann-fold domains"/>
    <property type="match status" value="1"/>
</dbReference>
<dbReference type="AlphaFoldDB" id="A0AAW2ZBC0"/>
<reference evidence="5 6" key="1">
    <citation type="submission" date="2024-03" db="EMBL/GenBank/DDBJ databases">
        <title>The Acrasis kona genome and developmental transcriptomes reveal deep origins of eukaryotic multicellular pathways.</title>
        <authorList>
            <person name="Sheikh S."/>
            <person name="Fu C.-J."/>
            <person name="Brown M.W."/>
            <person name="Baldauf S.L."/>
        </authorList>
    </citation>
    <scope>NUCLEOTIDE SEQUENCE [LARGE SCALE GENOMIC DNA]</scope>
    <source>
        <strain evidence="5 6">ATCC MYA-3509</strain>
    </source>
</reference>
<keyword evidence="3" id="KW-0560">Oxidoreductase</keyword>
<dbReference type="GO" id="GO:0016491">
    <property type="term" value="F:oxidoreductase activity"/>
    <property type="evidence" value="ECO:0007669"/>
    <property type="project" value="UniProtKB-KW"/>
</dbReference>
<accession>A0AAW2ZBC0</accession>
<keyword evidence="2" id="KW-0521">NADP</keyword>
<evidence type="ECO:0000313" key="5">
    <source>
        <dbReference type="EMBL" id="KAL0486760.1"/>
    </source>
</evidence>
<evidence type="ECO:0000256" key="1">
    <source>
        <dbReference type="ARBA" id="ARBA00006484"/>
    </source>
</evidence>
<dbReference type="PANTHER" id="PTHR43391">
    <property type="entry name" value="RETINOL DEHYDROGENASE-RELATED"/>
    <property type="match status" value="1"/>
</dbReference>
<evidence type="ECO:0000256" key="2">
    <source>
        <dbReference type="ARBA" id="ARBA00022857"/>
    </source>
</evidence>
<dbReference type="EMBL" id="JAOPGA020001264">
    <property type="protein sequence ID" value="KAL0486760.1"/>
    <property type="molecule type" value="Genomic_DNA"/>
</dbReference>
<dbReference type="PRINTS" id="PR00081">
    <property type="entry name" value="GDHRDH"/>
</dbReference>
<comment type="caution">
    <text evidence="5">The sequence shown here is derived from an EMBL/GenBank/DDBJ whole genome shotgun (WGS) entry which is preliminary data.</text>
</comment>
<dbReference type="InterPro" id="IPR002347">
    <property type="entry name" value="SDR_fam"/>
</dbReference>
<dbReference type="Proteomes" id="UP001431209">
    <property type="component" value="Unassembled WGS sequence"/>
</dbReference>
<proteinExistence type="inferred from homology"/>
<dbReference type="InterPro" id="IPR036291">
    <property type="entry name" value="NAD(P)-bd_dom_sf"/>
</dbReference>
<dbReference type="InterPro" id="IPR020904">
    <property type="entry name" value="Sc_DH/Rdtase_CS"/>
</dbReference>
<dbReference type="Gene3D" id="3.40.50.720">
    <property type="entry name" value="NAD(P)-binding Rossmann-like Domain"/>
    <property type="match status" value="1"/>
</dbReference>
<dbReference type="PRINTS" id="PR00080">
    <property type="entry name" value="SDRFAMILY"/>
</dbReference>
<name>A0AAW2ZBC0_9EUKA</name>
<protein>
    <submittedName>
        <fullName evidence="5">Dehydrogenase/reductase SDR family protein</fullName>
    </submittedName>
</protein>
<sequence length="305" mass="34548">MLYFLLIILVLLVSIGYFVYNKLNQIPQFSKNIIVTGASSGIGECLAETYAMERLAKNLVICARRVDRLHQLKKRIEDKQSKWEQSKKTKVTVLQIDVSIEEDCKRLVDESIKAFDGGKIDYFVLNAGRTSIERFSEAENLDDHKRVMDINYWGPVYTAKQVLPHMKKTGVGHFIVISSVAGLAGMLNRTAYSASKFALKGFFDALRLELVDDGYRNINLTMIYPGAVVSEVHDQVEKRVGKKRNMKVFMSTKDCADHIIRAAELKRIDYPTTNAGAMLHYAGNFIPSNIFDKMRISGAKSMFQE</sequence>
<evidence type="ECO:0000256" key="4">
    <source>
        <dbReference type="RuleBase" id="RU000363"/>
    </source>
</evidence>
<evidence type="ECO:0000313" key="6">
    <source>
        <dbReference type="Proteomes" id="UP001431209"/>
    </source>
</evidence>
<evidence type="ECO:0000256" key="3">
    <source>
        <dbReference type="ARBA" id="ARBA00023002"/>
    </source>
</evidence>
<dbReference type="PROSITE" id="PS00061">
    <property type="entry name" value="ADH_SHORT"/>
    <property type="match status" value="1"/>
</dbReference>